<feature type="transmembrane region" description="Helical" evidence="8">
    <location>
        <begin position="75"/>
        <end position="93"/>
    </location>
</feature>
<evidence type="ECO:0000256" key="6">
    <source>
        <dbReference type="ARBA" id="ARBA00022989"/>
    </source>
</evidence>
<evidence type="ECO:0000256" key="3">
    <source>
        <dbReference type="ARBA" id="ARBA00022676"/>
    </source>
</evidence>
<keyword evidence="5 8" id="KW-0812">Transmembrane</keyword>
<keyword evidence="4" id="KW-0808">Transferase</keyword>
<evidence type="ECO:0000256" key="1">
    <source>
        <dbReference type="ARBA" id="ARBA00004651"/>
    </source>
</evidence>
<comment type="subcellular location">
    <subcellularLocation>
        <location evidence="1">Cell membrane</location>
        <topology evidence="1">Multi-pass membrane protein</topology>
    </subcellularLocation>
</comment>
<feature type="transmembrane region" description="Helical" evidence="8">
    <location>
        <begin position="333"/>
        <end position="351"/>
    </location>
</feature>
<reference evidence="11" key="1">
    <citation type="submission" date="2017-09" db="EMBL/GenBank/DDBJ databases">
        <title>Depth-based differentiation of microbial function through sediment-hosted aquifers and enrichment of novel symbionts in the deep terrestrial subsurface.</title>
        <authorList>
            <person name="Probst A.J."/>
            <person name="Ladd B."/>
            <person name="Jarett J.K."/>
            <person name="Geller-Mcgrath D.E."/>
            <person name="Sieber C.M.K."/>
            <person name="Emerson J.B."/>
            <person name="Anantharaman K."/>
            <person name="Thomas B.C."/>
            <person name="Malmstrom R."/>
            <person name="Stieglmeier M."/>
            <person name="Klingl A."/>
            <person name="Woyke T."/>
            <person name="Ryan C.M."/>
            <person name="Banfield J.F."/>
        </authorList>
    </citation>
    <scope>NUCLEOTIDE SEQUENCE [LARGE SCALE GENOMIC DNA]</scope>
</reference>
<dbReference type="GO" id="GO:0005886">
    <property type="term" value="C:plasma membrane"/>
    <property type="evidence" value="ECO:0007669"/>
    <property type="project" value="UniProtKB-SubCell"/>
</dbReference>
<evidence type="ECO:0000256" key="8">
    <source>
        <dbReference type="SAM" id="Phobius"/>
    </source>
</evidence>
<protein>
    <recommendedName>
        <fullName evidence="9">Glycosyltransferase RgtA/B/C/D-like domain-containing protein</fullName>
    </recommendedName>
</protein>
<evidence type="ECO:0000313" key="11">
    <source>
        <dbReference type="Proteomes" id="UP000231407"/>
    </source>
</evidence>
<keyword evidence="7 8" id="KW-0472">Membrane</keyword>
<evidence type="ECO:0000256" key="2">
    <source>
        <dbReference type="ARBA" id="ARBA00022475"/>
    </source>
</evidence>
<dbReference type="GO" id="GO:0009103">
    <property type="term" value="P:lipopolysaccharide biosynthetic process"/>
    <property type="evidence" value="ECO:0007669"/>
    <property type="project" value="UniProtKB-ARBA"/>
</dbReference>
<keyword evidence="3" id="KW-0328">Glycosyltransferase</keyword>
<feature type="transmembrane region" description="Helical" evidence="8">
    <location>
        <begin position="176"/>
        <end position="202"/>
    </location>
</feature>
<dbReference type="GO" id="GO:0016763">
    <property type="term" value="F:pentosyltransferase activity"/>
    <property type="evidence" value="ECO:0007669"/>
    <property type="project" value="TreeGrafter"/>
</dbReference>
<sequence length="495" mass="57677">MLMANMYVDYKWYDRFMKVRLILGVILVLGFIWRIYNFEKGFSFAHDQDLYSWIAKDILINHHQRLIGQVTSVEGVFIGSAYYYLMAIFYWIFNLNPLSAVIPTVVGGLITIGSIYWIFSRHFGKYIGAIGAFIYSVSFGVAAYDRWSVPTQPTMLWSVWYLLVILEAIRGNQKIIYLYAVLLGLLWQIHIALLPVVIIPMIAFGLRKFEIKKMLIAGIILMLTASPFFIFEIRHNFSQSRAILNGSQKEMGGPTGKMKVIKVLNASGKEIQTRLFFGWDKFSKSEYWWFGYLAVFTFIFYKKREWRRHLFILSLWPISMLVIQFWSKRVVSEYYFSNILPVVILILSIALSEIRRKYIILGLGLGYFLLNLGWLVNKSELDHSYYYRNKLVKAIKADVIKNKYSCVAVNFIADPGFSWGFRYLWWYNGVGVVKASTPNIPIYNVFVPAPLGDKDKAQYFGRFGLVRPENKIYSINPDDCKKDEYQLEPMLGYVE</sequence>
<dbReference type="Proteomes" id="UP000231407">
    <property type="component" value="Unassembled WGS sequence"/>
</dbReference>
<evidence type="ECO:0000259" key="9">
    <source>
        <dbReference type="Pfam" id="PF13231"/>
    </source>
</evidence>
<feature type="transmembrane region" description="Helical" evidence="8">
    <location>
        <begin position="358"/>
        <end position="376"/>
    </location>
</feature>
<evidence type="ECO:0000256" key="7">
    <source>
        <dbReference type="ARBA" id="ARBA00023136"/>
    </source>
</evidence>
<proteinExistence type="predicted"/>
<dbReference type="PANTHER" id="PTHR33908:SF3">
    <property type="entry name" value="UNDECAPRENYL PHOSPHATE-ALPHA-4-AMINO-4-DEOXY-L-ARABINOSE ARABINOSYL TRANSFERASE"/>
    <property type="match status" value="1"/>
</dbReference>
<keyword evidence="2" id="KW-1003">Cell membrane</keyword>
<comment type="caution">
    <text evidence="10">The sequence shown here is derived from an EMBL/GenBank/DDBJ whole genome shotgun (WGS) entry which is preliminary data.</text>
</comment>
<accession>A0A2M7ASZ3</accession>
<evidence type="ECO:0000256" key="5">
    <source>
        <dbReference type="ARBA" id="ARBA00022692"/>
    </source>
</evidence>
<gene>
    <name evidence="10" type="ORF">COS78_00620</name>
</gene>
<dbReference type="InterPro" id="IPR050297">
    <property type="entry name" value="LipidA_mod_glycosyltrf_83"/>
</dbReference>
<dbReference type="InterPro" id="IPR038731">
    <property type="entry name" value="RgtA/B/C-like"/>
</dbReference>
<name>A0A2M7ASZ3_9BACT</name>
<organism evidence="10 11">
    <name type="scientific">Candidatus Shapirobacteria bacterium CG06_land_8_20_14_3_00_40_12</name>
    <dbReference type="NCBI Taxonomy" id="1974881"/>
    <lineage>
        <taxon>Bacteria</taxon>
        <taxon>Candidatus Shapironibacteriota</taxon>
    </lineage>
</organism>
<feature type="domain" description="Glycosyltransferase RgtA/B/C/D-like" evidence="9">
    <location>
        <begin position="82"/>
        <end position="230"/>
    </location>
</feature>
<feature type="transmembrane region" description="Helical" evidence="8">
    <location>
        <begin position="20"/>
        <end position="36"/>
    </location>
</feature>
<feature type="transmembrane region" description="Helical" evidence="8">
    <location>
        <begin position="310"/>
        <end position="327"/>
    </location>
</feature>
<dbReference type="PANTHER" id="PTHR33908">
    <property type="entry name" value="MANNOSYLTRANSFERASE YKCB-RELATED"/>
    <property type="match status" value="1"/>
</dbReference>
<feature type="transmembrane region" description="Helical" evidence="8">
    <location>
        <begin position="150"/>
        <end position="169"/>
    </location>
</feature>
<feature type="transmembrane region" description="Helical" evidence="8">
    <location>
        <begin position="126"/>
        <end position="144"/>
    </location>
</feature>
<evidence type="ECO:0000256" key="4">
    <source>
        <dbReference type="ARBA" id="ARBA00022679"/>
    </source>
</evidence>
<evidence type="ECO:0000313" key="10">
    <source>
        <dbReference type="EMBL" id="PIU73744.1"/>
    </source>
</evidence>
<feature type="transmembrane region" description="Helical" evidence="8">
    <location>
        <begin position="99"/>
        <end position="119"/>
    </location>
</feature>
<dbReference type="AlphaFoldDB" id="A0A2M7ASZ3"/>
<dbReference type="Pfam" id="PF13231">
    <property type="entry name" value="PMT_2"/>
    <property type="match status" value="1"/>
</dbReference>
<dbReference type="GO" id="GO:0010041">
    <property type="term" value="P:response to iron(III) ion"/>
    <property type="evidence" value="ECO:0007669"/>
    <property type="project" value="TreeGrafter"/>
</dbReference>
<dbReference type="EMBL" id="PEWA01000009">
    <property type="protein sequence ID" value="PIU73744.1"/>
    <property type="molecule type" value="Genomic_DNA"/>
</dbReference>
<feature type="transmembrane region" description="Helical" evidence="8">
    <location>
        <begin position="214"/>
        <end position="231"/>
    </location>
</feature>
<keyword evidence="6 8" id="KW-1133">Transmembrane helix</keyword>